<comment type="function">
    <text evidence="1 6">Required for the transposition of the insertion element.</text>
</comment>
<keyword evidence="5 6" id="KW-0233">DNA recombination</keyword>
<accession>A0ABT5VQP6</accession>
<keyword evidence="6" id="KW-0814">Transposable element</keyword>
<dbReference type="PANTHER" id="PTHR33217">
    <property type="entry name" value="TRANSPOSASE FOR INSERTION SEQUENCE ELEMENT IS1081"/>
    <property type="match status" value="1"/>
</dbReference>
<dbReference type="Pfam" id="PF00872">
    <property type="entry name" value="Transposase_mut"/>
    <property type="match status" value="1"/>
</dbReference>
<evidence type="ECO:0000256" key="6">
    <source>
        <dbReference type="RuleBase" id="RU365089"/>
    </source>
</evidence>
<dbReference type="EMBL" id="JAKJSC010000001">
    <property type="protein sequence ID" value="MDE5417570.1"/>
    <property type="molecule type" value="Genomic_DNA"/>
</dbReference>
<evidence type="ECO:0000256" key="5">
    <source>
        <dbReference type="ARBA" id="ARBA00023172"/>
    </source>
</evidence>
<keyword evidence="3 6" id="KW-0815">Transposition</keyword>
<dbReference type="PANTHER" id="PTHR33217:SF8">
    <property type="entry name" value="MUTATOR FAMILY TRANSPOSASE"/>
    <property type="match status" value="1"/>
</dbReference>
<sequence length="125" mass="14652">MSIYKASSIESAEIALSKAENKWKDKYAVAFKSWRTNWYKLSAFYGFSKDIRRIMYTTNAIEGIHRQMRSVTKTKGAFTSEMGLKKLIYLRIKVITKGWKGKQPNWGLVLAQLEIKFEKRIARYD</sequence>
<keyword evidence="8" id="KW-1185">Reference proteome</keyword>
<reference evidence="7 8" key="1">
    <citation type="submission" date="2022-01" db="EMBL/GenBank/DDBJ databases">
        <title>Labilibaculum sp. nov, a marine bacterium isolated from Antarctica.</title>
        <authorList>
            <person name="Dai W."/>
        </authorList>
    </citation>
    <scope>NUCLEOTIDE SEQUENCE [LARGE SCALE GENOMIC DNA]</scope>
    <source>
        <strain evidence="7 8">DW002</strain>
    </source>
</reference>
<comment type="similarity">
    <text evidence="2 6">Belongs to the transposase mutator family.</text>
</comment>
<evidence type="ECO:0000256" key="1">
    <source>
        <dbReference type="ARBA" id="ARBA00002190"/>
    </source>
</evidence>
<dbReference type="InterPro" id="IPR001207">
    <property type="entry name" value="Transposase_mutator"/>
</dbReference>
<keyword evidence="4 6" id="KW-0238">DNA-binding</keyword>
<evidence type="ECO:0000256" key="3">
    <source>
        <dbReference type="ARBA" id="ARBA00022578"/>
    </source>
</evidence>
<evidence type="ECO:0000313" key="8">
    <source>
        <dbReference type="Proteomes" id="UP001528920"/>
    </source>
</evidence>
<evidence type="ECO:0000256" key="2">
    <source>
        <dbReference type="ARBA" id="ARBA00010961"/>
    </source>
</evidence>
<organism evidence="7 8">
    <name type="scientific">Paralabilibaculum antarcticum</name>
    <dbReference type="NCBI Taxonomy" id="2912572"/>
    <lineage>
        <taxon>Bacteria</taxon>
        <taxon>Pseudomonadati</taxon>
        <taxon>Bacteroidota</taxon>
        <taxon>Bacteroidia</taxon>
        <taxon>Marinilabiliales</taxon>
        <taxon>Marinifilaceae</taxon>
        <taxon>Paralabilibaculum</taxon>
    </lineage>
</organism>
<protein>
    <recommendedName>
        <fullName evidence="6">Mutator family transposase</fullName>
    </recommendedName>
</protein>
<proteinExistence type="inferred from homology"/>
<gene>
    <name evidence="7" type="ORF">L3049_06075</name>
</gene>
<evidence type="ECO:0000256" key="4">
    <source>
        <dbReference type="ARBA" id="ARBA00023125"/>
    </source>
</evidence>
<evidence type="ECO:0000313" key="7">
    <source>
        <dbReference type="EMBL" id="MDE5417570.1"/>
    </source>
</evidence>
<name>A0ABT5VQP6_9BACT</name>
<dbReference type="RefSeq" id="WP_275108912.1">
    <property type="nucleotide sequence ID" value="NZ_JAKJSC010000001.1"/>
</dbReference>
<dbReference type="Proteomes" id="UP001528920">
    <property type="component" value="Unassembled WGS sequence"/>
</dbReference>
<comment type="caution">
    <text evidence="7">The sequence shown here is derived from an EMBL/GenBank/DDBJ whole genome shotgun (WGS) entry which is preliminary data.</text>
</comment>